<evidence type="ECO:0000313" key="1">
    <source>
        <dbReference type="EMBL" id="MBO1915678.1"/>
    </source>
</evidence>
<name>A0A939N9U6_PRORE</name>
<dbReference type="Proteomes" id="UP000664477">
    <property type="component" value="Unassembled WGS sequence"/>
</dbReference>
<dbReference type="EMBL" id="JAGETQ010000001">
    <property type="protein sequence ID" value="MBO1915678.1"/>
    <property type="molecule type" value="Genomic_DNA"/>
</dbReference>
<reference evidence="1" key="1">
    <citation type="submission" date="2021-03" db="EMBL/GenBank/DDBJ databases">
        <title>Molecular epidemiology and mechanisms of colistin and carbapenem resistance in Enterobacteriaceae from clinical isolates, the environment and porcine samples in Pretoria, South Africa.</title>
        <authorList>
            <person name="Bogoshi D."/>
            <person name="Mbelle N.M."/>
            <person name="Naidoo V."/>
            <person name="Osei Sekyere J."/>
        </authorList>
    </citation>
    <scope>NUCLEOTIDE SEQUENCE</scope>
    <source>
        <strain evidence="1">C052</strain>
    </source>
</reference>
<evidence type="ECO:0000313" key="2">
    <source>
        <dbReference type="Proteomes" id="UP000664477"/>
    </source>
</evidence>
<protein>
    <submittedName>
        <fullName evidence="1">Uncharacterized protein</fullName>
    </submittedName>
</protein>
<comment type="caution">
    <text evidence="1">The sequence shown here is derived from an EMBL/GenBank/DDBJ whole genome shotgun (WGS) entry which is preliminary data.</text>
</comment>
<gene>
    <name evidence="1" type="ORF">J4727_00405</name>
</gene>
<accession>A0A939N9U6</accession>
<organism evidence="1 2">
    <name type="scientific">Providencia rettgeri</name>
    <dbReference type="NCBI Taxonomy" id="587"/>
    <lineage>
        <taxon>Bacteria</taxon>
        <taxon>Pseudomonadati</taxon>
        <taxon>Pseudomonadota</taxon>
        <taxon>Gammaproteobacteria</taxon>
        <taxon>Enterobacterales</taxon>
        <taxon>Morganellaceae</taxon>
        <taxon>Providencia</taxon>
    </lineage>
</organism>
<dbReference type="AlphaFoldDB" id="A0A939N9U6"/>
<proteinExistence type="predicted"/>
<sequence length="95" mass="10819">MEVGMTNNVMTAFITGGTGSGIKIDTATKKTVNPMSFILRLFKKGDTYEKSYCFRFHLQTPAMSEGTKMIQRTATKMIKSHTIHNHIVMVIYHFR</sequence>